<comment type="caution">
    <text evidence="2">The sequence shown here is derived from an EMBL/GenBank/DDBJ whole genome shotgun (WGS) entry which is preliminary data.</text>
</comment>
<proteinExistence type="predicted"/>
<accession>A0A7W9QGA4</accession>
<dbReference type="Proteomes" id="UP000588098">
    <property type="component" value="Unassembled WGS sequence"/>
</dbReference>
<name>A0A7W9QGA4_9ACTN</name>
<organism evidence="2 3">
    <name type="scientific">Streptomyces zagrosensis</name>
    <dbReference type="NCBI Taxonomy" id="1042984"/>
    <lineage>
        <taxon>Bacteria</taxon>
        <taxon>Bacillati</taxon>
        <taxon>Actinomycetota</taxon>
        <taxon>Actinomycetes</taxon>
        <taxon>Kitasatosporales</taxon>
        <taxon>Streptomycetaceae</taxon>
        <taxon>Streptomyces</taxon>
    </lineage>
</organism>
<dbReference type="AlphaFoldDB" id="A0A7W9QGA4"/>
<dbReference type="RefSeq" id="WP_184579299.1">
    <property type="nucleotide sequence ID" value="NZ_JACHJL010000027.1"/>
</dbReference>
<keyword evidence="1" id="KW-0472">Membrane</keyword>
<reference evidence="2 3" key="1">
    <citation type="submission" date="2020-08" db="EMBL/GenBank/DDBJ databases">
        <title>Genomic Encyclopedia of Type Strains, Phase III (KMG-III): the genomes of soil and plant-associated and newly described type strains.</title>
        <authorList>
            <person name="Whitman W."/>
        </authorList>
    </citation>
    <scope>NUCLEOTIDE SEQUENCE [LARGE SCALE GENOMIC DNA]</scope>
    <source>
        <strain evidence="2 3">CECT 8305</strain>
    </source>
</reference>
<evidence type="ECO:0000313" key="2">
    <source>
        <dbReference type="EMBL" id="MBB5939725.1"/>
    </source>
</evidence>
<keyword evidence="2" id="KW-0240">DNA-directed RNA polymerase</keyword>
<feature type="transmembrane region" description="Helical" evidence="1">
    <location>
        <begin position="115"/>
        <end position="133"/>
    </location>
</feature>
<evidence type="ECO:0000256" key="1">
    <source>
        <dbReference type="SAM" id="Phobius"/>
    </source>
</evidence>
<evidence type="ECO:0000313" key="3">
    <source>
        <dbReference type="Proteomes" id="UP000588098"/>
    </source>
</evidence>
<dbReference type="EMBL" id="JACHJL010000027">
    <property type="protein sequence ID" value="MBB5939725.1"/>
    <property type="molecule type" value="Genomic_DNA"/>
</dbReference>
<keyword evidence="1" id="KW-1133">Transmembrane helix</keyword>
<dbReference type="GO" id="GO:0000428">
    <property type="term" value="C:DNA-directed RNA polymerase complex"/>
    <property type="evidence" value="ECO:0007669"/>
    <property type="project" value="UniProtKB-KW"/>
</dbReference>
<keyword evidence="2" id="KW-0804">Transcription</keyword>
<gene>
    <name evidence="2" type="ORF">FHS42_006821</name>
</gene>
<sequence>MTCPHCQAQLLRKERTGSVCSRCRKRFALDPREHGRGMHDLRIRRRVQQVTQDGRVRVTLGQLWYLTLTDSLYWGPSDAKGTPPRTRWLITGSLAAALTVAAVVAAVSTPVSGKPVAYATGVACLLLLGWAAGGKYRPASRGKVSLSSSYVRFRELMCGPWKQVYGELPTGIVDERAFTDSALPVAKPNAALLCPDQAVRVFLAANGLPQRLRLAVVEGLGELPRKVPVVVLHDASAEGALLASDIREALPGRVIVDAGFSVGVAHATHTVRLLNLPSRISSERLRTAAGLPAALADWLADGWWSPLAAVPPARLESVVIRAVEQAVERGRIAADPQHRRAAAIGFLTWPQATSSAFEEGRTT</sequence>
<keyword evidence="1" id="KW-0812">Transmembrane</keyword>
<keyword evidence="3" id="KW-1185">Reference proteome</keyword>
<protein>
    <submittedName>
        <fullName evidence="2">DNA-directed RNA polymerase subunit RPC12/RpoP</fullName>
    </submittedName>
</protein>
<feature type="transmembrane region" description="Helical" evidence="1">
    <location>
        <begin position="88"/>
        <end position="109"/>
    </location>
</feature>